<evidence type="ECO:0000256" key="1">
    <source>
        <dbReference type="SAM" id="MobiDB-lite"/>
    </source>
</evidence>
<dbReference type="Proteomes" id="UP000059074">
    <property type="component" value="Unassembled WGS sequence"/>
</dbReference>
<reference evidence="3 4" key="1">
    <citation type="submission" date="2015-10" db="EMBL/GenBank/DDBJ databases">
        <title>Transcriptomic analysis of a linuron degrading triple-species bacterial consortium.</title>
        <authorList>
            <person name="Albers P."/>
        </authorList>
    </citation>
    <scope>NUCLEOTIDE SEQUENCE [LARGE SCALE GENOMIC DNA]</scope>
    <source>
        <strain evidence="3 4">WDL6</strain>
    </source>
</reference>
<dbReference type="EMBL" id="LMTR01000089">
    <property type="protein sequence ID" value="KWT64688.1"/>
    <property type="molecule type" value="Genomic_DNA"/>
</dbReference>
<sequence length="61" mass="6911">MNTFALLEYSAWGLSILLGLWMLVDMFRTDRSYSEDLLTSSREGEIEDASAVDPPQKRGAR</sequence>
<evidence type="ECO:0000313" key="3">
    <source>
        <dbReference type="EMBL" id="KWT64688.1"/>
    </source>
</evidence>
<evidence type="ECO:0000256" key="2">
    <source>
        <dbReference type="SAM" id="Phobius"/>
    </source>
</evidence>
<organism evidence="3 4">
    <name type="scientific">Hyphomicrobium sulfonivorans</name>
    <dbReference type="NCBI Taxonomy" id="121290"/>
    <lineage>
        <taxon>Bacteria</taxon>
        <taxon>Pseudomonadati</taxon>
        <taxon>Pseudomonadota</taxon>
        <taxon>Alphaproteobacteria</taxon>
        <taxon>Hyphomicrobiales</taxon>
        <taxon>Hyphomicrobiaceae</taxon>
        <taxon>Hyphomicrobium</taxon>
    </lineage>
</organism>
<gene>
    <name evidence="3" type="ORF">APY04_3160</name>
</gene>
<dbReference type="PATRIC" id="fig|121290.4.peg.3618"/>
<comment type="caution">
    <text evidence="3">The sequence shown here is derived from an EMBL/GenBank/DDBJ whole genome shotgun (WGS) entry which is preliminary data.</text>
</comment>
<feature type="transmembrane region" description="Helical" evidence="2">
    <location>
        <begin position="6"/>
        <end position="24"/>
    </location>
</feature>
<dbReference type="OrthoDB" id="7867413at2"/>
<proteinExistence type="predicted"/>
<protein>
    <submittedName>
        <fullName evidence="3">Uncharacterized protein</fullName>
    </submittedName>
</protein>
<accession>A0A109B9K2</accession>
<dbReference type="RefSeq" id="WP_068464359.1">
    <property type="nucleotide sequence ID" value="NZ_JAEFBX010000002.1"/>
</dbReference>
<name>A0A109B9K2_HYPSL</name>
<dbReference type="STRING" id="121290.APY04_3160"/>
<keyword evidence="2" id="KW-0472">Membrane</keyword>
<keyword evidence="2" id="KW-1133">Transmembrane helix</keyword>
<keyword evidence="2" id="KW-0812">Transmembrane</keyword>
<feature type="region of interest" description="Disordered" evidence="1">
    <location>
        <begin position="42"/>
        <end position="61"/>
    </location>
</feature>
<evidence type="ECO:0000313" key="4">
    <source>
        <dbReference type="Proteomes" id="UP000059074"/>
    </source>
</evidence>
<dbReference type="AlphaFoldDB" id="A0A109B9K2"/>
<keyword evidence="4" id="KW-1185">Reference proteome</keyword>